<comment type="similarity">
    <text evidence="1">Belongs to the 'GDXG' lipolytic enzyme family.</text>
</comment>
<protein>
    <submittedName>
        <fullName evidence="5">Alpha/beta hydrolase fold-3 domain protein</fullName>
    </submittedName>
</protein>
<dbReference type="EMBL" id="FWWW01000080">
    <property type="protein sequence ID" value="SMB98129.1"/>
    <property type="molecule type" value="Genomic_DNA"/>
</dbReference>
<evidence type="ECO:0000256" key="1">
    <source>
        <dbReference type="ARBA" id="ARBA00010515"/>
    </source>
</evidence>
<evidence type="ECO:0000313" key="6">
    <source>
        <dbReference type="Proteomes" id="UP000192266"/>
    </source>
</evidence>
<dbReference type="RefSeq" id="WP_084446751.1">
    <property type="nucleotide sequence ID" value="NZ_FWWW01000080.1"/>
</dbReference>
<evidence type="ECO:0000256" key="3">
    <source>
        <dbReference type="PROSITE-ProRule" id="PRU10038"/>
    </source>
</evidence>
<dbReference type="InterPro" id="IPR013094">
    <property type="entry name" value="AB_hydrolase_3"/>
</dbReference>
<keyword evidence="2 5" id="KW-0378">Hydrolase</keyword>
<dbReference type="InterPro" id="IPR029058">
    <property type="entry name" value="AB_hydrolase_fold"/>
</dbReference>
<evidence type="ECO:0000313" key="5">
    <source>
        <dbReference type="EMBL" id="SMB98129.1"/>
    </source>
</evidence>
<organism evidence="5 6">
    <name type="scientific">Hymenobacter roseosalivarius DSM 11622</name>
    <dbReference type="NCBI Taxonomy" id="645990"/>
    <lineage>
        <taxon>Bacteria</taxon>
        <taxon>Pseudomonadati</taxon>
        <taxon>Bacteroidota</taxon>
        <taxon>Cytophagia</taxon>
        <taxon>Cytophagales</taxon>
        <taxon>Hymenobacteraceae</taxon>
        <taxon>Hymenobacter</taxon>
    </lineage>
</organism>
<keyword evidence="6" id="KW-1185">Reference proteome</keyword>
<feature type="domain" description="Alpha/beta hydrolase fold-3" evidence="4">
    <location>
        <begin position="73"/>
        <end position="275"/>
    </location>
</feature>
<reference evidence="5 6" key="1">
    <citation type="submission" date="2017-04" db="EMBL/GenBank/DDBJ databases">
        <authorList>
            <person name="Afonso C.L."/>
            <person name="Miller P.J."/>
            <person name="Scott M.A."/>
            <person name="Spackman E."/>
            <person name="Goraichik I."/>
            <person name="Dimitrov K.M."/>
            <person name="Suarez D.L."/>
            <person name="Swayne D.E."/>
        </authorList>
    </citation>
    <scope>NUCLEOTIDE SEQUENCE [LARGE SCALE GENOMIC DNA]</scope>
    <source>
        <strain evidence="5 6">DSM 11622</strain>
    </source>
</reference>
<dbReference type="Pfam" id="PF07859">
    <property type="entry name" value="Abhydrolase_3"/>
    <property type="match status" value="1"/>
</dbReference>
<dbReference type="Gene3D" id="3.40.50.1820">
    <property type="entry name" value="alpha/beta hydrolase"/>
    <property type="match status" value="1"/>
</dbReference>
<gene>
    <name evidence="5" type="ORF">SAMN00120144_3496</name>
</gene>
<dbReference type="PANTHER" id="PTHR48081">
    <property type="entry name" value="AB HYDROLASE SUPERFAMILY PROTEIN C4A8.06C"/>
    <property type="match status" value="1"/>
</dbReference>
<name>A0A1W1VXL7_9BACT</name>
<dbReference type="GO" id="GO:0016787">
    <property type="term" value="F:hydrolase activity"/>
    <property type="evidence" value="ECO:0007669"/>
    <property type="project" value="UniProtKB-KW"/>
</dbReference>
<dbReference type="STRING" id="645990.SAMN00120144_3496"/>
<dbReference type="PROSITE" id="PS01174">
    <property type="entry name" value="LIPASE_GDXG_SER"/>
    <property type="match status" value="1"/>
</dbReference>
<accession>A0A1W1VXL7</accession>
<dbReference type="PANTHER" id="PTHR48081:SF8">
    <property type="entry name" value="ALPHA_BETA HYDROLASE FOLD-3 DOMAIN-CONTAINING PROTEIN-RELATED"/>
    <property type="match status" value="1"/>
</dbReference>
<dbReference type="AlphaFoldDB" id="A0A1W1VXL7"/>
<dbReference type="PROSITE" id="PS01173">
    <property type="entry name" value="LIPASE_GDXG_HIS"/>
    <property type="match status" value="1"/>
</dbReference>
<dbReference type="InterPro" id="IPR033140">
    <property type="entry name" value="Lipase_GDXG_put_SER_AS"/>
</dbReference>
<evidence type="ECO:0000256" key="2">
    <source>
        <dbReference type="ARBA" id="ARBA00022801"/>
    </source>
</evidence>
<sequence length="330" mass="35669">MPSTQHLLLKQILTAAAGPLARKRPGLGAMRLAMEISSLFQFMPWGVHLEKTTIDGMSAEWARPADADPSRVMLYLHGGGYVLGSLNTHRSLVGTLAKRCNTNSLAINYRKAPDYPFPGALEDALLAYHWLLKQGFAPHNIIVAGDSAGGGLALALLIALREEGQPLPAAAVGLSPWTDLDMPDALLRRVAREETQLLEALEMRGWGPHYAGETPLTHPLVSPARAAVHGLPPLLLQISDAEVLCESVLCFTDKARTAGVSVTLQSFKGLVHWWHLFWRLLPEAREALDSVATFVNSIWAAQPVMLPLSTIRPANSTGIGSAARPDKRAA</sequence>
<evidence type="ECO:0000259" key="4">
    <source>
        <dbReference type="Pfam" id="PF07859"/>
    </source>
</evidence>
<dbReference type="Proteomes" id="UP000192266">
    <property type="component" value="Unassembled WGS sequence"/>
</dbReference>
<proteinExistence type="inferred from homology"/>
<dbReference type="SUPFAM" id="SSF53474">
    <property type="entry name" value="alpha/beta-Hydrolases"/>
    <property type="match status" value="1"/>
</dbReference>
<dbReference type="InterPro" id="IPR050300">
    <property type="entry name" value="GDXG_lipolytic_enzyme"/>
</dbReference>
<feature type="active site" evidence="3">
    <location>
        <position position="147"/>
    </location>
</feature>
<dbReference type="InterPro" id="IPR002168">
    <property type="entry name" value="Lipase_GDXG_HIS_AS"/>
</dbReference>
<dbReference type="OrthoDB" id="9815425at2"/>